<dbReference type="InterPro" id="IPR036388">
    <property type="entry name" value="WH-like_DNA-bd_sf"/>
</dbReference>
<name>A0ABP5GCS0_9ACTN</name>
<dbReference type="Gene3D" id="1.10.10.10">
    <property type="entry name" value="Winged helix-like DNA-binding domain superfamily/Winged helix DNA-binding domain"/>
    <property type="match status" value="1"/>
</dbReference>
<dbReference type="EMBL" id="BAAAQN010000036">
    <property type="protein sequence ID" value="GAA2044026.1"/>
    <property type="molecule type" value="Genomic_DNA"/>
</dbReference>
<dbReference type="Proteomes" id="UP001500751">
    <property type="component" value="Unassembled WGS sequence"/>
</dbReference>
<dbReference type="SUPFAM" id="SSF46785">
    <property type="entry name" value="Winged helix' DNA-binding domain"/>
    <property type="match status" value="1"/>
</dbReference>
<gene>
    <name evidence="1" type="ORF">GCM10009839_54360</name>
</gene>
<dbReference type="CDD" id="cd00090">
    <property type="entry name" value="HTH_ARSR"/>
    <property type="match status" value="1"/>
</dbReference>
<keyword evidence="2" id="KW-1185">Reference proteome</keyword>
<evidence type="ECO:0000313" key="1">
    <source>
        <dbReference type="EMBL" id="GAA2044026.1"/>
    </source>
</evidence>
<dbReference type="Pfam" id="PF13412">
    <property type="entry name" value="HTH_24"/>
    <property type="match status" value="1"/>
</dbReference>
<reference evidence="2" key="1">
    <citation type="journal article" date="2019" name="Int. J. Syst. Evol. Microbiol.">
        <title>The Global Catalogue of Microorganisms (GCM) 10K type strain sequencing project: providing services to taxonomists for standard genome sequencing and annotation.</title>
        <authorList>
            <consortium name="The Broad Institute Genomics Platform"/>
            <consortium name="The Broad Institute Genome Sequencing Center for Infectious Disease"/>
            <person name="Wu L."/>
            <person name="Ma J."/>
        </authorList>
    </citation>
    <scope>NUCLEOTIDE SEQUENCE [LARGE SCALE GENOMIC DNA]</scope>
    <source>
        <strain evidence="2">JCM 16014</strain>
    </source>
</reference>
<dbReference type="InterPro" id="IPR011991">
    <property type="entry name" value="ArsR-like_HTH"/>
</dbReference>
<proteinExistence type="predicted"/>
<dbReference type="InterPro" id="IPR036390">
    <property type="entry name" value="WH_DNA-bd_sf"/>
</dbReference>
<organism evidence="1 2">
    <name type="scientific">Catenulispora yoronensis</name>
    <dbReference type="NCBI Taxonomy" id="450799"/>
    <lineage>
        <taxon>Bacteria</taxon>
        <taxon>Bacillati</taxon>
        <taxon>Actinomycetota</taxon>
        <taxon>Actinomycetes</taxon>
        <taxon>Catenulisporales</taxon>
        <taxon>Catenulisporaceae</taxon>
        <taxon>Catenulispora</taxon>
    </lineage>
</organism>
<protein>
    <submittedName>
        <fullName evidence="1">Winged helix-turn-helix domain-containing protein</fullName>
    </submittedName>
</protein>
<evidence type="ECO:0000313" key="2">
    <source>
        <dbReference type="Proteomes" id="UP001500751"/>
    </source>
</evidence>
<sequence>MCLKEELTNKEIATRLGANPATVLHHVRKLVATGFLEAQGARAGARGALEVPYLATRKSWRLNLDASDLRLRSAMIGAFVSEVGQVPASAEVEISRLGVRLGREDHDRLLQLIRDFLDEVAGREAAEDAIQYSIFVAVHPDPVQG</sequence>
<comment type="caution">
    <text evidence="1">The sequence shown here is derived from an EMBL/GenBank/DDBJ whole genome shotgun (WGS) entry which is preliminary data.</text>
</comment>
<accession>A0ABP5GCS0</accession>